<evidence type="ECO:0000259" key="2">
    <source>
        <dbReference type="Pfam" id="PF03972"/>
    </source>
</evidence>
<dbReference type="Gene3D" id="1.10.4100.10">
    <property type="entry name" value="2-methylcitrate dehydratase PrpD"/>
    <property type="match status" value="1"/>
</dbReference>
<dbReference type="InterPro" id="IPR042188">
    <property type="entry name" value="MmgE/PrpD_sf_2"/>
</dbReference>
<dbReference type="InterPro" id="IPR042183">
    <property type="entry name" value="MmgE/PrpD_sf_1"/>
</dbReference>
<dbReference type="Proteomes" id="UP001501671">
    <property type="component" value="Unassembled WGS sequence"/>
</dbReference>
<comment type="caution">
    <text evidence="4">The sequence shown here is derived from an EMBL/GenBank/DDBJ whole genome shotgun (WGS) entry which is preliminary data.</text>
</comment>
<proteinExistence type="inferred from homology"/>
<name>A0ABP8GF77_9BURK</name>
<dbReference type="Pfam" id="PF03972">
    <property type="entry name" value="MmgE_PrpD_N"/>
    <property type="match status" value="1"/>
</dbReference>
<gene>
    <name evidence="4" type="ORF">GCM10023144_03220</name>
</gene>
<evidence type="ECO:0000313" key="5">
    <source>
        <dbReference type="Proteomes" id="UP001501671"/>
    </source>
</evidence>
<accession>A0ABP8GF77</accession>
<dbReference type="InterPro" id="IPR045336">
    <property type="entry name" value="MmgE_PrpD_N"/>
</dbReference>
<dbReference type="Gene3D" id="3.30.1330.120">
    <property type="entry name" value="2-methylcitrate dehydratase PrpD"/>
    <property type="match status" value="1"/>
</dbReference>
<dbReference type="PANTHER" id="PTHR16943">
    <property type="entry name" value="2-METHYLCITRATE DEHYDRATASE-RELATED"/>
    <property type="match status" value="1"/>
</dbReference>
<feature type="domain" description="MmgE/PrpD C-terminal" evidence="3">
    <location>
        <begin position="268"/>
        <end position="440"/>
    </location>
</feature>
<dbReference type="PANTHER" id="PTHR16943:SF8">
    <property type="entry name" value="2-METHYLCITRATE DEHYDRATASE"/>
    <property type="match status" value="1"/>
</dbReference>
<keyword evidence="5" id="KW-1185">Reference proteome</keyword>
<comment type="similarity">
    <text evidence="1">Belongs to the PrpD family.</text>
</comment>
<dbReference type="InterPro" id="IPR005656">
    <property type="entry name" value="MmgE_PrpD"/>
</dbReference>
<feature type="domain" description="MmgE/PrpD N-terminal" evidence="2">
    <location>
        <begin position="13"/>
        <end position="238"/>
    </location>
</feature>
<reference evidence="5" key="1">
    <citation type="journal article" date="2019" name="Int. J. Syst. Evol. Microbiol.">
        <title>The Global Catalogue of Microorganisms (GCM) 10K type strain sequencing project: providing services to taxonomists for standard genome sequencing and annotation.</title>
        <authorList>
            <consortium name="The Broad Institute Genomics Platform"/>
            <consortium name="The Broad Institute Genome Sequencing Center for Infectious Disease"/>
            <person name="Wu L."/>
            <person name="Ma J."/>
        </authorList>
    </citation>
    <scope>NUCLEOTIDE SEQUENCE [LARGE SCALE GENOMIC DNA]</scope>
    <source>
        <strain evidence="5">JCM 17666</strain>
    </source>
</reference>
<sequence>MADERTPFGLTRALGEHIAGAARASLPAACPDLARAAFLDTLSVMVAGRNEPASRLLRQTRLALGENPPAPSPAMASALATAAHALDYDDVAFGGHPSAVIVPAVLVAALLEGRWDGMALLRAYAAGYETWAEIASREPRKYHARGLHPTGLLGPFAAAAAAASVLGLDAGRCAAALSLAGSASAGLMANFGSMAKPLHAGRACAAGLESAYLARAGYTAARDALEAAAGFLRAYSPSGCPDLQRPVRGFGQSGGWMLERHAPSVKRYPVCYAGHRCIDAALSVRRQVEERGGARGIARIVARLSQRNSDILRFRRPATPAEARFSLEYFIASALDGGNVGLRDLAGDMIRRPRRLALMPRIERRIETELDPDMEGFARADCVEIVHADGSVTASEPVVRAKGHEEAPLTRQERMDKAEDCLASAGIEAHDRDWFMAETWSLGRRDASAEPWVRWIAAQVAG</sequence>
<evidence type="ECO:0000313" key="4">
    <source>
        <dbReference type="EMBL" id="GAA4322844.1"/>
    </source>
</evidence>
<evidence type="ECO:0000259" key="3">
    <source>
        <dbReference type="Pfam" id="PF19305"/>
    </source>
</evidence>
<dbReference type="InterPro" id="IPR036148">
    <property type="entry name" value="MmgE/PrpD_sf"/>
</dbReference>
<evidence type="ECO:0000256" key="1">
    <source>
        <dbReference type="ARBA" id="ARBA00006174"/>
    </source>
</evidence>
<dbReference type="EMBL" id="BAABFO010000001">
    <property type="protein sequence ID" value="GAA4322844.1"/>
    <property type="molecule type" value="Genomic_DNA"/>
</dbReference>
<dbReference type="SUPFAM" id="SSF103378">
    <property type="entry name" value="2-methylcitrate dehydratase PrpD"/>
    <property type="match status" value="1"/>
</dbReference>
<dbReference type="InterPro" id="IPR045337">
    <property type="entry name" value="MmgE_PrpD_C"/>
</dbReference>
<dbReference type="Pfam" id="PF19305">
    <property type="entry name" value="MmgE_PrpD_C"/>
    <property type="match status" value="1"/>
</dbReference>
<dbReference type="RefSeq" id="WP_345245633.1">
    <property type="nucleotide sequence ID" value="NZ_BAABFO010000001.1"/>
</dbReference>
<protein>
    <submittedName>
        <fullName evidence="4">MmgE/PrpD family protein</fullName>
    </submittedName>
</protein>
<organism evidence="4 5">
    <name type="scientific">Pigmentiphaga soli</name>
    <dbReference type="NCBI Taxonomy" id="1007095"/>
    <lineage>
        <taxon>Bacteria</taxon>
        <taxon>Pseudomonadati</taxon>
        <taxon>Pseudomonadota</taxon>
        <taxon>Betaproteobacteria</taxon>
        <taxon>Burkholderiales</taxon>
        <taxon>Alcaligenaceae</taxon>
        <taxon>Pigmentiphaga</taxon>
    </lineage>
</organism>